<dbReference type="AlphaFoldDB" id="A0A1M4TMF8"/>
<dbReference type="OrthoDB" id="7783360at2"/>
<gene>
    <name evidence="2" type="ORF">SAMN02745223_00427</name>
</gene>
<name>A0A1M4TMF8_9HYPH</name>
<evidence type="ECO:0000313" key="3">
    <source>
        <dbReference type="Proteomes" id="UP000184533"/>
    </source>
</evidence>
<evidence type="ECO:0008006" key="4">
    <source>
        <dbReference type="Google" id="ProtNLM"/>
    </source>
</evidence>
<dbReference type="RefSeq" id="WP_052950595.1">
    <property type="nucleotide sequence ID" value="NZ_FQVC01000001.1"/>
</dbReference>
<feature type="signal peptide" evidence="1">
    <location>
        <begin position="1"/>
        <end position="27"/>
    </location>
</feature>
<dbReference type="EMBL" id="FQVC01000001">
    <property type="protein sequence ID" value="SHE45576.1"/>
    <property type="molecule type" value="Genomic_DNA"/>
</dbReference>
<accession>A0A1M4TMF8</accession>
<dbReference type="Proteomes" id="UP000184533">
    <property type="component" value="Unassembled WGS sequence"/>
</dbReference>
<reference evidence="2 3" key="1">
    <citation type="submission" date="2016-11" db="EMBL/GenBank/DDBJ databases">
        <authorList>
            <person name="Jaros S."/>
            <person name="Januszkiewicz K."/>
            <person name="Wedrychowicz H."/>
        </authorList>
    </citation>
    <scope>NUCLEOTIDE SEQUENCE [LARGE SCALE GENOMIC DNA]</scope>
    <source>
        <strain evidence="2 3">DSM 17137</strain>
    </source>
</reference>
<evidence type="ECO:0000256" key="1">
    <source>
        <dbReference type="SAM" id="SignalP"/>
    </source>
</evidence>
<evidence type="ECO:0000313" key="2">
    <source>
        <dbReference type="EMBL" id="SHE45576.1"/>
    </source>
</evidence>
<organism evidence="2 3">
    <name type="scientific">Devosia limi DSM 17137</name>
    <dbReference type="NCBI Taxonomy" id="1121477"/>
    <lineage>
        <taxon>Bacteria</taxon>
        <taxon>Pseudomonadati</taxon>
        <taxon>Pseudomonadota</taxon>
        <taxon>Alphaproteobacteria</taxon>
        <taxon>Hyphomicrobiales</taxon>
        <taxon>Devosiaceae</taxon>
        <taxon>Devosia</taxon>
    </lineage>
</organism>
<sequence>MRPKFLAALVFTIALCTAQLWSLPARAQATEAGELGNPSVGIGLSGLDYYASQLPFLDIMKTASTWIGHLPGQWGGWDHQRLADEGYLDTQGWLKAIPPALESVSTVLLADLPVGAVSTRGVYRLTYEGEGQIEVRAGGAPRRPSRPGLLWFEVTPDNTIVNVVISRTDPRRIGEYIRNITIVHERDIAAYEAGEIFNPQWLALIENMRMLRFMDWMQTNNSTQSDWAGRPQVSDYTYTRRGAPLEIMLALANRIGADPWFNMPHLASNDYMAQFAAMVRDGLRDDLKVHVELSNEVWNFIFEQAKWADEQGRLRWGRPNSWVQFYAVRAMEMARIWEAAFAGQTDRLVKVIATHSGWEGLETEILEAPLWIAEDPANHRPPAAYFDAYAITGYFSAQLGGEKADLVLGWIALSRSEAEAAGKALGLADQALADHIQAHKFDAAIALAARELRDGSVTGNSQDSIAGLADHAFPRQAGIARDHGLDLVMYEGGTHVVGVEAALDNAELTAFYIALNYSPQMGALYTALLDAWKAAGGKAFALFVDVAAPSKWGSWGALRHLDDSTPRWDAITRFNAANPAWWETRPDGAFLARQ</sequence>
<protein>
    <recommendedName>
        <fullName evidence="4">Cellulose-binding protein</fullName>
    </recommendedName>
</protein>
<keyword evidence="1" id="KW-0732">Signal</keyword>
<feature type="chain" id="PRO_5009907572" description="Cellulose-binding protein" evidence="1">
    <location>
        <begin position="28"/>
        <end position="594"/>
    </location>
</feature>
<proteinExistence type="predicted"/>